<keyword evidence="3" id="KW-1185">Reference proteome</keyword>
<evidence type="ECO:0000313" key="2">
    <source>
        <dbReference type="EMBL" id="PTB71286.1"/>
    </source>
</evidence>
<feature type="region of interest" description="Disordered" evidence="1">
    <location>
        <begin position="1"/>
        <end position="80"/>
    </location>
</feature>
<feature type="compositionally biased region" description="Basic and acidic residues" evidence="1">
    <location>
        <begin position="59"/>
        <end position="74"/>
    </location>
</feature>
<sequence>MTVRRLAPRRSAAAKAQNVEVGDVSSPGVAKGWMRRARDDEGDVSRLSSDSEGWSTPEQGEKRERQEVTDDGHTETTAALGTMQCDRLGAVSLSLFATHRPRMTDKSREKTRGRRSKVKSRQIQPVCAPADTPLKQAMMAGTRRDEEKARRG</sequence>
<reference evidence="2 3" key="1">
    <citation type="submission" date="2016-07" db="EMBL/GenBank/DDBJ databases">
        <title>Multiple horizontal gene transfer events from other fungi enriched the ability of initially mycotrophic Trichoderma (Ascomycota) to feed on dead plant biomass.</title>
        <authorList>
            <consortium name="DOE Joint Genome Institute"/>
            <person name="Aerts A."/>
            <person name="Atanasova L."/>
            <person name="Chenthamara K."/>
            <person name="Zhang J."/>
            <person name="Grujic M."/>
            <person name="Henrissat B."/>
            <person name="Kuo A."/>
            <person name="Salamov A."/>
            <person name="Lipzen A."/>
            <person name="Labutti K."/>
            <person name="Barry K."/>
            <person name="Miao Y."/>
            <person name="Rahimi M.J."/>
            <person name="Shen Q."/>
            <person name="Grigoriev I.V."/>
            <person name="Kubicek C.P."/>
            <person name="Druzhinina I.S."/>
        </authorList>
    </citation>
    <scope>NUCLEOTIDE SEQUENCE [LARGE SCALE GENOMIC DNA]</scope>
    <source>
        <strain evidence="2 3">ATCC 18648</strain>
    </source>
</reference>
<feature type="compositionally biased region" description="Basic residues" evidence="1">
    <location>
        <begin position="111"/>
        <end position="120"/>
    </location>
</feature>
<feature type="compositionally biased region" description="Polar residues" evidence="1">
    <location>
        <begin position="46"/>
        <end position="58"/>
    </location>
</feature>
<dbReference type="EMBL" id="KZ679150">
    <property type="protein sequence ID" value="PTB71286.1"/>
    <property type="molecule type" value="Genomic_DNA"/>
</dbReference>
<name>A0A2T4BPS5_TRILO</name>
<gene>
    <name evidence="2" type="ORF">M440DRAFT_1395771</name>
</gene>
<feature type="compositionally biased region" description="Basic and acidic residues" evidence="1">
    <location>
        <begin position="142"/>
        <end position="152"/>
    </location>
</feature>
<evidence type="ECO:0000313" key="3">
    <source>
        <dbReference type="Proteomes" id="UP000240760"/>
    </source>
</evidence>
<feature type="region of interest" description="Disordered" evidence="1">
    <location>
        <begin position="96"/>
        <end position="152"/>
    </location>
</feature>
<accession>A0A2T4BPS5</accession>
<dbReference type="Proteomes" id="UP000240760">
    <property type="component" value="Unassembled WGS sequence"/>
</dbReference>
<dbReference type="AlphaFoldDB" id="A0A2T4BPS5"/>
<organism evidence="2 3">
    <name type="scientific">Trichoderma longibrachiatum ATCC 18648</name>
    <dbReference type="NCBI Taxonomy" id="983965"/>
    <lineage>
        <taxon>Eukaryota</taxon>
        <taxon>Fungi</taxon>
        <taxon>Dikarya</taxon>
        <taxon>Ascomycota</taxon>
        <taxon>Pezizomycotina</taxon>
        <taxon>Sordariomycetes</taxon>
        <taxon>Hypocreomycetidae</taxon>
        <taxon>Hypocreales</taxon>
        <taxon>Hypocreaceae</taxon>
        <taxon>Trichoderma</taxon>
    </lineage>
</organism>
<protein>
    <submittedName>
        <fullName evidence="2">Uncharacterized protein</fullName>
    </submittedName>
</protein>
<proteinExistence type="predicted"/>
<evidence type="ECO:0000256" key="1">
    <source>
        <dbReference type="SAM" id="MobiDB-lite"/>
    </source>
</evidence>